<dbReference type="AlphaFoldDB" id="A0A518RDK6"/>
<dbReference type="RefSeq" id="WP_145845583.1">
    <property type="nucleotide sequence ID" value="NZ_CP042239.1"/>
</dbReference>
<name>A0A518RDK6_9SPHN</name>
<accession>A0A518RDK6</accession>
<dbReference type="OrthoDB" id="7416805at2"/>
<protein>
    <recommendedName>
        <fullName evidence="4">Preprotein translocase subunit YajC</fullName>
    </recommendedName>
</protein>
<evidence type="ECO:0000256" key="1">
    <source>
        <dbReference type="SAM" id="SignalP"/>
    </source>
</evidence>
<sequence>MRLIAAACAATAMIVVPATAKDRRTSIEPYIDAGQVIVADLSGGGEVLTYSTVGVGVDAAIQSRRVEVQLSYKYERRFDYQKDVADGDTHSGLARAAVKVAPGFTVEGGALATRARSDIRGDAPVNLAGNVRNTSQVYSAYAGPTFHTGDGPASLSAAYRFGYTKVEAPSIPSIDPADPPVDLYDSSTSHLAQVRAGVKAGTILPVGLSVAGAWQREEGSQLDQKYDGKYGRADAVLPVGRGLAVVGGVGYEKIEITQKDALRDGSGNIVRDGAGRFVTDPASPPRIAYEVEGIFWDAGVIYKPSARFMIEARVGRRYESMSYTGSLQWQISRRSGLQIGVYDSVQSFGRQLASDLAALPTSFNTPNDPFGGAFGGCVYGDTGAAAGSCLTNTLGSIASANYRARGVTGVLSMNAGRATFGLGAGYANREFLVPDGSSIIAGTSDETAYAQLFAARALSSRSGVNGNLFVNYFQSGIPGAPRVYGTGANGTYYHNFGPLSATVSAGIATFDVEGETNNTSAQGMLGLRYGF</sequence>
<evidence type="ECO:0000313" key="2">
    <source>
        <dbReference type="EMBL" id="QDX25529.1"/>
    </source>
</evidence>
<keyword evidence="1" id="KW-0732">Signal</keyword>
<dbReference type="EMBL" id="CP042239">
    <property type="protein sequence ID" value="QDX25529.1"/>
    <property type="molecule type" value="Genomic_DNA"/>
</dbReference>
<organism evidence="2 3">
    <name type="scientific">Sphingomonas suaedae</name>
    <dbReference type="NCBI Taxonomy" id="2599297"/>
    <lineage>
        <taxon>Bacteria</taxon>
        <taxon>Pseudomonadati</taxon>
        <taxon>Pseudomonadota</taxon>
        <taxon>Alphaproteobacteria</taxon>
        <taxon>Sphingomonadales</taxon>
        <taxon>Sphingomonadaceae</taxon>
        <taxon>Sphingomonas</taxon>
    </lineage>
</organism>
<gene>
    <name evidence="2" type="ORF">FPZ54_05515</name>
</gene>
<proteinExistence type="predicted"/>
<evidence type="ECO:0000313" key="3">
    <source>
        <dbReference type="Proteomes" id="UP000318055"/>
    </source>
</evidence>
<dbReference type="KEGG" id="ssua:FPZ54_05515"/>
<feature type="chain" id="PRO_5021781795" description="Preprotein translocase subunit YajC" evidence="1">
    <location>
        <begin position="21"/>
        <end position="531"/>
    </location>
</feature>
<evidence type="ECO:0008006" key="4">
    <source>
        <dbReference type="Google" id="ProtNLM"/>
    </source>
</evidence>
<reference evidence="2 3" key="1">
    <citation type="submission" date="2019-07" db="EMBL/GenBank/DDBJ databases">
        <title>Sphingomonas alkalisoli sp. nov., isolated from rhizosphere soil of Suaedae salsa.</title>
        <authorList>
            <person name="Zhang H."/>
            <person name="Xu L."/>
            <person name="Zhang J.-X."/>
            <person name="Sun J.-Q."/>
        </authorList>
    </citation>
    <scope>NUCLEOTIDE SEQUENCE [LARGE SCALE GENOMIC DNA]</scope>
    <source>
        <strain evidence="2 3">XS-10</strain>
    </source>
</reference>
<feature type="signal peptide" evidence="1">
    <location>
        <begin position="1"/>
        <end position="20"/>
    </location>
</feature>
<keyword evidence="3" id="KW-1185">Reference proteome</keyword>
<dbReference type="SUPFAM" id="SSF56935">
    <property type="entry name" value="Porins"/>
    <property type="match status" value="1"/>
</dbReference>
<dbReference type="Proteomes" id="UP000318055">
    <property type="component" value="Chromosome"/>
</dbReference>